<dbReference type="InterPro" id="IPR045057">
    <property type="entry name" value="Gcn5-rel_NAT"/>
</dbReference>
<dbReference type="CDD" id="cd04301">
    <property type="entry name" value="NAT_SF"/>
    <property type="match status" value="1"/>
</dbReference>
<evidence type="ECO:0000313" key="2">
    <source>
        <dbReference type="EMBL" id="UOQ67551.1"/>
    </source>
</evidence>
<evidence type="ECO:0000313" key="3">
    <source>
        <dbReference type="Proteomes" id="UP000830401"/>
    </source>
</evidence>
<dbReference type="InterPro" id="IPR031165">
    <property type="entry name" value="GNAT_YJDJ"/>
</dbReference>
<accession>A0ABY4G9I6</accession>
<dbReference type="PANTHER" id="PTHR31435:SF9">
    <property type="entry name" value="PROTEIN NATD1"/>
    <property type="match status" value="1"/>
</dbReference>
<reference evidence="2" key="1">
    <citation type="submission" date="2022-04" db="EMBL/GenBank/DDBJ databases">
        <title>Hymenobacter sp. isolated from the air.</title>
        <authorList>
            <person name="Won M."/>
            <person name="Lee C.-M."/>
            <person name="Woen H.-Y."/>
            <person name="Kwon S.-W."/>
        </authorList>
    </citation>
    <scope>NUCLEOTIDE SEQUENCE</scope>
    <source>
        <strain evidence="2">5420S-77</strain>
    </source>
</reference>
<organism evidence="2 3">
    <name type="scientific">Hymenobacter volaticus</name>
    <dbReference type="NCBI Taxonomy" id="2932254"/>
    <lineage>
        <taxon>Bacteria</taxon>
        <taxon>Pseudomonadati</taxon>
        <taxon>Bacteroidota</taxon>
        <taxon>Cytophagia</taxon>
        <taxon>Cytophagales</taxon>
        <taxon>Hymenobacteraceae</taxon>
        <taxon>Hymenobacter</taxon>
    </lineage>
</organism>
<name>A0ABY4G9I6_9BACT</name>
<dbReference type="Proteomes" id="UP000830401">
    <property type="component" value="Chromosome"/>
</dbReference>
<dbReference type="PANTHER" id="PTHR31435">
    <property type="entry name" value="PROTEIN NATD1"/>
    <property type="match status" value="1"/>
</dbReference>
<dbReference type="RefSeq" id="WP_245123265.1">
    <property type="nucleotide sequence ID" value="NZ_CP095061.1"/>
</dbReference>
<dbReference type="Gene3D" id="3.40.630.30">
    <property type="match status" value="1"/>
</dbReference>
<feature type="domain" description="N-acetyltransferase" evidence="1">
    <location>
        <begin position="6"/>
        <end position="92"/>
    </location>
</feature>
<evidence type="ECO:0000259" key="1">
    <source>
        <dbReference type="PROSITE" id="PS51729"/>
    </source>
</evidence>
<keyword evidence="3" id="KW-1185">Reference proteome</keyword>
<protein>
    <submittedName>
        <fullName evidence="2">N-acetyltransferase</fullName>
    </submittedName>
</protein>
<gene>
    <name evidence="2" type="ORF">MUN86_06675</name>
</gene>
<sequence length="93" mass="10505">MSISVQHQPEDQEFTATIDGYTAELAYSQPSPEVIDFAHTFVDEALRGRGVGEALAREGLAYAKEQGLRVRTSCKFMDVFVKRHPEFQELLDK</sequence>
<dbReference type="SUPFAM" id="SSF55729">
    <property type="entry name" value="Acyl-CoA N-acyltransferases (Nat)"/>
    <property type="match status" value="1"/>
</dbReference>
<dbReference type="PROSITE" id="PS51729">
    <property type="entry name" value="GNAT_YJDJ"/>
    <property type="match status" value="1"/>
</dbReference>
<dbReference type="EMBL" id="CP095061">
    <property type="protein sequence ID" value="UOQ67551.1"/>
    <property type="molecule type" value="Genomic_DNA"/>
</dbReference>
<dbReference type="InterPro" id="IPR016181">
    <property type="entry name" value="Acyl_CoA_acyltransferase"/>
</dbReference>
<proteinExistence type="predicted"/>
<dbReference type="Pfam" id="PF14542">
    <property type="entry name" value="Acetyltransf_CG"/>
    <property type="match status" value="1"/>
</dbReference>